<dbReference type="CDD" id="cd07040">
    <property type="entry name" value="HP"/>
    <property type="match status" value="1"/>
</dbReference>
<evidence type="ECO:0000313" key="1">
    <source>
        <dbReference type="EMBL" id="NGM82042.1"/>
    </source>
</evidence>
<sequence>MLCFLLMIPAQMTGAAERAFQAGPVNPSLLDSLRQGGYILYVRHGEATAGEDRPNLDLRDCSTQRNLSGEGRRQAEAFGEAIRRLHIPVQSPVLAGPLCRTRETAELAFGEENVQIDPFWIRIYRLSGDVTPSEREAALAALTSILEKTPSPGTNQVIVAHSFPKGVGLGGIPNLGTVVVKPRGQGQGYEVAGRISLAELPNAR</sequence>
<proteinExistence type="predicted"/>
<name>A0A6M1PI15_9BACL</name>
<evidence type="ECO:0000313" key="2">
    <source>
        <dbReference type="Proteomes" id="UP000480151"/>
    </source>
</evidence>
<dbReference type="SUPFAM" id="SSF53254">
    <property type="entry name" value="Phosphoglycerate mutase-like"/>
    <property type="match status" value="1"/>
</dbReference>
<keyword evidence="2" id="KW-1185">Reference proteome</keyword>
<dbReference type="Pfam" id="PF00300">
    <property type="entry name" value="His_Phos_1"/>
    <property type="match status" value="1"/>
</dbReference>
<gene>
    <name evidence="1" type="ORF">G5B47_06425</name>
</gene>
<protein>
    <submittedName>
        <fullName evidence="1">Histidine phosphatase family protein</fullName>
    </submittedName>
</protein>
<comment type="caution">
    <text evidence="1">The sequence shown here is derived from an EMBL/GenBank/DDBJ whole genome shotgun (WGS) entry which is preliminary data.</text>
</comment>
<organism evidence="1 2">
    <name type="scientific">Paenibacillus apii</name>
    <dbReference type="NCBI Taxonomy" id="1850370"/>
    <lineage>
        <taxon>Bacteria</taxon>
        <taxon>Bacillati</taxon>
        <taxon>Bacillota</taxon>
        <taxon>Bacilli</taxon>
        <taxon>Bacillales</taxon>
        <taxon>Paenibacillaceae</taxon>
        <taxon>Paenibacillus</taxon>
    </lineage>
</organism>
<dbReference type="InterPro" id="IPR013078">
    <property type="entry name" value="His_Pase_superF_clade-1"/>
</dbReference>
<dbReference type="EMBL" id="JAAKGU010000002">
    <property type="protein sequence ID" value="NGM82042.1"/>
    <property type="molecule type" value="Genomic_DNA"/>
</dbReference>
<dbReference type="InterPro" id="IPR029033">
    <property type="entry name" value="His_PPase_superfam"/>
</dbReference>
<dbReference type="Proteomes" id="UP000480151">
    <property type="component" value="Unassembled WGS sequence"/>
</dbReference>
<accession>A0A6M1PI15</accession>
<dbReference type="AlphaFoldDB" id="A0A6M1PI15"/>
<reference evidence="1 2" key="1">
    <citation type="submission" date="2020-02" db="EMBL/GenBank/DDBJ databases">
        <authorList>
            <person name="Gao J."/>
            <person name="Sun J."/>
        </authorList>
    </citation>
    <scope>NUCLEOTIDE SEQUENCE [LARGE SCALE GENOMIC DNA]</scope>
    <source>
        <strain evidence="1 2">7124</strain>
    </source>
</reference>
<dbReference type="Gene3D" id="3.40.50.1240">
    <property type="entry name" value="Phosphoglycerate mutase-like"/>
    <property type="match status" value="1"/>
</dbReference>